<name>A0A6C0D8I3_9ZZZZ</name>
<accession>A0A6C0D8I3</accession>
<evidence type="ECO:0000313" key="1">
    <source>
        <dbReference type="EMBL" id="QHT12454.1"/>
    </source>
</evidence>
<proteinExistence type="predicted"/>
<organism evidence="1">
    <name type="scientific">viral metagenome</name>
    <dbReference type="NCBI Taxonomy" id="1070528"/>
    <lineage>
        <taxon>unclassified sequences</taxon>
        <taxon>metagenomes</taxon>
        <taxon>organismal metagenomes</taxon>
    </lineage>
</organism>
<dbReference type="AlphaFoldDB" id="A0A6C0D8I3"/>
<sequence length="1010" mass="117103">MYGTHHKTGKQIRLLQNSTSTWRDKKTLVWLNSSDDMNVSWNRFDIGCVGSKHVENVKADVAVCLDNEDVQWIREKGFEKVRLIFASKKVLDQVGLEFFEEHKINNILCLDELHLLYTFIETPWDDSENDACILVALTLRFGFTYPVQPTTRNTMNLKVSSNLVKPQTLYYITQYYVPEQSKRRNEINTCLHNNVENTYIDHIILLNEKDFSAKLPKSCKLKQEIINHRLHYDDVVRYINDNIPEDSIVVFANADIYLDESIRSIWSTNVEDKFFALLRYDDDENGNSEIFGPRADSQDTWILSSNSVKNRNWKYEDFHFSFGISGCDNAITTEMLRMKFLVVNPALTIKTHHLHISEIRTYNKDDIIDKSVFLYIEPTGLQDMEPVVQLPSNKIDSKLELGAFDREIISSNANKVATYCKMIEKQKRYEYSSSGKNTFAQRYVPLYYFENIFQTNSGLVYDYDRIYVGASKIATEYWSKSNLSTLTPSIKVKKAYIAPLPNNISNSVENYILYYFGKILMMREKYGNDGEFWCPNKKEFVQMLTLFNWQTKNVPVISQTENPLAFVQRSYVWFPNDNLEVSSEEMNALRNFIKNENNVSSKILVYMDEEYVNKLFMKELESKYENVEVLFAQTSVERKIQMLQCAKVLITLGSDSTESIWKYVWAMNPSSTVIDIQNEMAMNGEIHHIVSASSLKHVLHVVPKGSLTPVLRTRIIDSLKTVFLGTGLSSFASENSIGDTQTKSDLPIIYVPHNDTKGFFGHKGDSFREMIDLWVERGYVRKEYGSNKNVWLNNVGDTLLYDRPNYDWIKQATGNEQSWKKALFGNPKPIGNNAKSWSFWARRPRLVEAMLDKQVEKTKNVVFYGKIENQVQRSNRTKYDWSSVCDASEYYLAKENESPKYSEQEYLNKLAEARYGLCLAGYGKKCHREVECMAFGTVPLVAEEVDINNYANPPIEGLHYIRVSSPDEVTKKLSEIDDDVWWRMSQACKKWYKENCSVDGMWGLTKQLLV</sequence>
<reference evidence="1" key="1">
    <citation type="journal article" date="2020" name="Nature">
        <title>Giant virus diversity and host interactions through global metagenomics.</title>
        <authorList>
            <person name="Schulz F."/>
            <person name="Roux S."/>
            <person name="Paez-Espino D."/>
            <person name="Jungbluth S."/>
            <person name="Walsh D.A."/>
            <person name="Denef V.J."/>
            <person name="McMahon K.D."/>
            <person name="Konstantinidis K.T."/>
            <person name="Eloe-Fadrosh E.A."/>
            <person name="Kyrpides N.C."/>
            <person name="Woyke T."/>
        </authorList>
    </citation>
    <scope>NUCLEOTIDE SEQUENCE</scope>
    <source>
        <strain evidence="1">GVMAG-M-3300023174-129</strain>
    </source>
</reference>
<evidence type="ECO:0008006" key="2">
    <source>
        <dbReference type="Google" id="ProtNLM"/>
    </source>
</evidence>
<protein>
    <recommendedName>
        <fullName evidence="2">Exostosin GT47 domain-containing protein</fullName>
    </recommendedName>
</protein>
<dbReference type="EMBL" id="MN739545">
    <property type="protein sequence ID" value="QHT12454.1"/>
    <property type="molecule type" value="Genomic_DNA"/>
</dbReference>